<feature type="transmembrane region" description="Helical" evidence="2">
    <location>
        <begin position="430"/>
        <end position="450"/>
    </location>
</feature>
<evidence type="ECO:0008006" key="5">
    <source>
        <dbReference type="Google" id="ProtNLM"/>
    </source>
</evidence>
<feature type="transmembrane region" description="Helical" evidence="2">
    <location>
        <begin position="313"/>
        <end position="333"/>
    </location>
</feature>
<accession>A0A2G8RPM5</accession>
<feature type="transmembrane region" description="Helical" evidence="2">
    <location>
        <begin position="288"/>
        <end position="306"/>
    </location>
</feature>
<dbReference type="Proteomes" id="UP000230002">
    <property type="component" value="Unassembled WGS sequence"/>
</dbReference>
<protein>
    <recommendedName>
        <fullName evidence="5">WW domain-containing protein</fullName>
    </recommendedName>
</protein>
<evidence type="ECO:0000256" key="2">
    <source>
        <dbReference type="SAM" id="Phobius"/>
    </source>
</evidence>
<evidence type="ECO:0000256" key="1">
    <source>
        <dbReference type="SAM" id="MobiDB-lite"/>
    </source>
</evidence>
<sequence length="547" mass="62002">MAIPRYDQYATISPEGGDWLLAPVTTHFTIENVPHEWIPCTHPEGRLYFYHPRKRIYTDCDVRDPRIFAMINMFAKQVNEMVVERELVLPVDCDLVLFLEERRVSGGYNWIYYFADNTTRSLFWPQKCHPVDELEIGEITALKAPYDIKYELEAKYWQHVETYPHGHNISSDVFNELTGILLFASVDCNTSMTSTVTYRPDEVHRMLGLIKTAKAIENTDYATASVGRLMNIWVHNRFLNFHGQTHARLGRDQSVYNTVKTRRTPLIRVLAPFFWNAPEVHLRGLERIWIDGIIAIIPWGGFIGKLQNEWQEFVLYATVLLNANVAFLAIPSVDGGNGSVTAAQISSYLSIVTSVGCIMVGLLLIRQHRVKSKETAEEACRYLSSRKHEMLGLETLAIIYSLPYALLMWGMLTFLLAFSFECFGSNDSRAIFLTAAGWIAVTVLVGWTIITGWESSESPRPVSDMLKELVARVFPGKEAEEGEAVAVEVNSTADVELGDEKTSEESERKWWARVLPLSRRPEVYSHASDPPTATPVRTELPNGSSNV</sequence>
<dbReference type="AlphaFoldDB" id="A0A2G8RPM5"/>
<proteinExistence type="predicted"/>
<dbReference type="EMBL" id="AYKW01000068">
    <property type="protein sequence ID" value="PIL23459.1"/>
    <property type="molecule type" value="Genomic_DNA"/>
</dbReference>
<keyword evidence="2" id="KW-1133">Transmembrane helix</keyword>
<keyword evidence="4" id="KW-1185">Reference proteome</keyword>
<feature type="transmembrane region" description="Helical" evidence="2">
    <location>
        <begin position="345"/>
        <end position="365"/>
    </location>
</feature>
<keyword evidence="2" id="KW-0812">Transmembrane</keyword>
<dbReference type="STRING" id="1077348.A0A2G8RPM5"/>
<name>A0A2G8RPM5_9APHY</name>
<evidence type="ECO:0000313" key="3">
    <source>
        <dbReference type="EMBL" id="PIL23459.1"/>
    </source>
</evidence>
<dbReference type="OrthoDB" id="2657661at2759"/>
<keyword evidence="2" id="KW-0472">Membrane</keyword>
<comment type="caution">
    <text evidence="3">The sequence shown here is derived from an EMBL/GenBank/DDBJ whole genome shotgun (WGS) entry which is preliminary data.</text>
</comment>
<organism evidence="3 4">
    <name type="scientific">Ganoderma sinense ZZ0214-1</name>
    <dbReference type="NCBI Taxonomy" id="1077348"/>
    <lineage>
        <taxon>Eukaryota</taxon>
        <taxon>Fungi</taxon>
        <taxon>Dikarya</taxon>
        <taxon>Basidiomycota</taxon>
        <taxon>Agaricomycotina</taxon>
        <taxon>Agaricomycetes</taxon>
        <taxon>Polyporales</taxon>
        <taxon>Polyporaceae</taxon>
        <taxon>Ganoderma</taxon>
    </lineage>
</organism>
<reference evidence="3 4" key="1">
    <citation type="journal article" date="2015" name="Sci. Rep.">
        <title>Chromosome-level genome map provides insights into diverse defense mechanisms in the medicinal fungus Ganoderma sinense.</title>
        <authorList>
            <person name="Zhu Y."/>
            <person name="Xu J."/>
            <person name="Sun C."/>
            <person name="Zhou S."/>
            <person name="Xu H."/>
            <person name="Nelson D.R."/>
            <person name="Qian J."/>
            <person name="Song J."/>
            <person name="Luo H."/>
            <person name="Xiang L."/>
            <person name="Li Y."/>
            <person name="Xu Z."/>
            <person name="Ji A."/>
            <person name="Wang L."/>
            <person name="Lu S."/>
            <person name="Hayward A."/>
            <person name="Sun W."/>
            <person name="Li X."/>
            <person name="Schwartz D.C."/>
            <person name="Wang Y."/>
            <person name="Chen S."/>
        </authorList>
    </citation>
    <scope>NUCLEOTIDE SEQUENCE [LARGE SCALE GENOMIC DNA]</scope>
    <source>
        <strain evidence="3 4">ZZ0214-1</strain>
    </source>
</reference>
<evidence type="ECO:0000313" key="4">
    <source>
        <dbReference type="Proteomes" id="UP000230002"/>
    </source>
</evidence>
<feature type="transmembrane region" description="Helical" evidence="2">
    <location>
        <begin position="391"/>
        <end position="418"/>
    </location>
</feature>
<gene>
    <name evidence="3" type="ORF">GSI_14770</name>
</gene>
<feature type="region of interest" description="Disordered" evidence="1">
    <location>
        <begin position="522"/>
        <end position="547"/>
    </location>
</feature>